<keyword evidence="3" id="KW-0238">DNA-binding</keyword>
<accession>A0ABR4GWR8</accession>
<evidence type="ECO:0000256" key="5">
    <source>
        <dbReference type="ARBA" id="ARBA00023242"/>
    </source>
</evidence>
<dbReference type="EMBL" id="JBFXLT010000135">
    <property type="protein sequence ID" value="KAL2807650.1"/>
    <property type="molecule type" value="Genomic_DNA"/>
</dbReference>
<evidence type="ECO:0000256" key="1">
    <source>
        <dbReference type="ARBA" id="ARBA00004123"/>
    </source>
</evidence>
<keyword evidence="8" id="KW-1185">Reference proteome</keyword>
<dbReference type="SUPFAM" id="SSF57701">
    <property type="entry name" value="Zn2/Cys6 DNA-binding domain"/>
    <property type="match status" value="1"/>
</dbReference>
<name>A0ABR4GWR8_9EURO</name>
<dbReference type="CDD" id="cd00067">
    <property type="entry name" value="GAL4"/>
    <property type="match status" value="1"/>
</dbReference>
<keyword evidence="4" id="KW-0804">Transcription</keyword>
<dbReference type="Pfam" id="PF00172">
    <property type="entry name" value="Zn_clus"/>
    <property type="match status" value="1"/>
</dbReference>
<dbReference type="PROSITE" id="PS50048">
    <property type="entry name" value="ZN2_CY6_FUNGAL_2"/>
    <property type="match status" value="1"/>
</dbReference>
<evidence type="ECO:0000313" key="7">
    <source>
        <dbReference type="EMBL" id="KAL2807650.1"/>
    </source>
</evidence>
<dbReference type="Proteomes" id="UP001610334">
    <property type="component" value="Unassembled WGS sequence"/>
</dbReference>
<dbReference type="Gene3D" id="4.10.240.10">
    <property type="entry name" value="Zn(2)-C6 fungal-type DNA-binding domain"/>
    <property type="match status" value="1"/>
</dbReference>
<feature type="domain" description="Zn(2)-C6 fungal-type" evidence="6">
    <location>
        <begin position="28"/>
        <end position="58"/>
    </location>
</feature>
<keyword evidence="5" id="KW-0539">Nucleus</keyword>
<comment type="caution">
    <text evidence="7">The sequence shown here is derived from an EMBL/GenBank/DDBJ whole genome shotgun (WGS) entry which is preliminary data.</text>
</comment>
<gene>
    <name evidence="7" type="ORF">BJX63DRAFT_64474</name>
</gene>
<evidence type="ECO:0000256" key="3">
    <source>
        <dbReference type="ARBA" id="ARBA00023125"/>
    </source>
</evidence>
<protein>
    <recommendedName>
        <fullName evidence="6">Zn(2)-C6 fungal-type domain-containing protein</fullName>
    </recommendedName>
</protein>
<reference evidence="7 8" key="1">
    <citation type="submission" date="2024-07" db="EMBL/GenBank/DDBJ databases">
        <title>Section-level genome sequencing and comparative genomics of Aspergillus sections Usti and Cavernicolus.</title>
        <authorList>
            <consortium name="Lawrence Berkeley National Laboratory"/>
            <person name="Nybo J.L."/>
            <person name="Vesth T.C."/>
            <person name="Theobald S."/>
            <person name="Frisvad J.C."/>
            <person name="Larsen T.O."/>
            <person name="Kjaerboelling I."/>
            <person name="Rothschild-Mancinelli K."/>
            <person name="Lyhne E.K."/>
            <person name="Kogle M.E."/>
            <person name="Barry K."/>
            <person name="Clum A."/>
            <person name="Na H."/>
            <person name="Ledsgaard L."/>
            <person name="Lin J."/>
            <person name="Lipzen A."/>
            <person name="Kuo A."/>
            <person name="Riley R."/>
            <person name="Mondo S."/>
            <person name="Labutti K."/>
            <person name="Haridas S."/>
            <person name="Pangalinan J."/>
            <person name="Salamov A.A."/>
            <person name="Simmons B.A."/>
            <person name="Magnuson J.K."/>
            <person name="Chen J."/>
            <person name="Drula E."/>
            <person name="Henrissat B."/>
            <person name="Wiebenga A."/>
            <person name="Lubbers R.J."/>
            <person name="Gomes A.C."/>
            <person name="Makela M.R."/>
            <person name="Stajich J."/>
            <person name="Grigoriev I.V."/>
            <person name="Mortensen U.H."/>
            <person name="De Vries R.P."/>
            <person name="Baker S.E."/>
            <person name="Andersen M.R."/>
        </authorList>
    </citation>
    <scope>NUCLEOTIDE SEQUENCE [LARGE SCALE GENOMIC DNA]</scope>
    <source>
        <strain evidence="7 8">CBS 588.65</strain>
    </source>
</reference>
<evidence type="ECO:0000256" key="4">
    <source>
        <dbReference type="ARBA" id="ARBA00023163"/>
    </source>
</evidence>
<proteinExistence type="predicted"/>
<dbReference type="Pfam" id="PF11951">
    <property type="entry name" value="Fungal_trans_2"/>
    <property type="match status" value="1"/>
</dbReference>
<dbReference type="PANTHER" id="PTHR37534:SF46">
    <property type="entry name" value="ZN(II)2CYS6 TRANSCRIPTION FACTOR (EUROFUNG)"/>
    <property type="match status" value="1"/>
</dbReference>
<evidence type="ECO:0000313" key="8">
    <source>
        <dbReference type="Proteomes" id="UP001610334"/>
    </source>
</evidence>
<dbReference type="SMART" id="SM00066">
    <property type="entry name" value="GAL4"/>
    <property type="match status" value="1"/>
</dbReference>
<organism evidence="7 8">
    <name type="scientific">Aspergillus granulosus</name>
    <dbReference type="NCBI Taxonomy" id="176169"/>
    <lineage>
        <taxon>Eukaryota</taxon>
        <taxon>Fungi</taxon>
        <taxon>Dikarya</taxon>
        <taxon>Ascomycota</taxon>
        <taxon>Pezizomycotina</taxon>
        <taxon>Eurotiomycetes</taxon>
        <taxon>Eurotiomycetidae</taxon>
        <taxon>Eurotiales</taxon>
        <taxon>Aspergillaceae</taxon>
        <taxon>Aspergillus</taxon>
        <taxon>Aspergillus subgen. Nidulantes</taxon>
    </lineage>
</organism>
<sequence>MGESGSEGSSLNRVRRARVERGKRSRNGCLTCNSKRVKCDEARPHCGRCVRLHLTCELRQPKPSLASQRRGFGPIKDRDSGLWSPCSIVPKADESVPPLESSMTPETQKCLQSPIPENTFRVDDFLADNLTSDNYLPLSGTLSVELRQDAETPWETLASSLGNDLNNSLNAFGLLRAPVMGPFFAASDLSFAYATGFTPALGSDDKQATSFHCKVLAPLKSTRNWACSAHTLFLNKAYNRDMALHFLLAVSHSELAIYHGRGSQPPRESQEHFERGARLFLQAHNPFVSPDHVGMMLSFLYLYMFWMRRDRLDPMKLKDLSRAVLAYIRTYRLDSLCASDDVFSDGEATGNQGGLITVSEQVLLARVIIYLYDRDGFCCFFGCGGDFANYLNSDPQKRWRIWLRSRTAFLLSSESSSSSDIGAEMEDAATLDVYFELITVHQEINAYSQASAAHATATESKLQRRLETIRMEQASLFHRVSDLECHNQCTLMAFVTVAFYHALEIYFHRARLSSFGARPLPTKLQDSLSFLVSTAYYAVKAGPTQLLERFQWSLFIAGLETTDPVHQEWIESNISDPAIKAGFDHIKTLKEQTHGGTTMLIIRYLIDEGFQYHTRISPNY</sequence>
<dbReference type="InterPro" id="IPR001138">
    <property type="entry name" value="Zn2Cys6_DnaBD"/>
</dbReference>
<keyword evidence="2" id="KW-0805">Transcription regulation</keyword>
<evidence type="ECO:0000259" key="6">
    <source>
        <dbReference type="PROSITE" id="PS50048"/>
    </source>
</evidence>
<dbReference type="InterPro" id="IPR036864">
    <property type="entry name" value="Zn2-C6_fun-type_DNA-bd_sf"/>
</dbReference>
<dbReference type="InterPro" id="IPR021858">
    <property type="entry name" value="Fun_TF"/>
</dbReference>
<dbReference type="PANTHER" id="PTHR37534">
    <property type="entry name" value="TRANSCRIPTIONAL ACTIVATOR PROTEIN UGA3"/>
    <property type="match status" value="1"/>
</dbReference>
<evidence type="ECO:0000256" key="2">
    <source>
        <dbReference type="ARBA" id="ARBA00023015"/>
    </source>
</evidence>
<comment type="subcellular location">
    <subcellularLocation>
        <location evidence="1">Nucleus</location>
    </subcellularLocation>
</comment>